<name>A0A9N7W191_PLEPL</name>
<accession>A0A9N7W191</accession>
<evidence type="ECO:0000313" key="1">
    <source>
        <dbReference type="EMBL" id="CAB1460953.1"/>
    </source>
</evidence>
<keyword evidence="2" id="KW-1185">Reference proteome</keyword>
<sequence>MDSGRSCVRENVVNAHFLLAARFVGRQQSDCYFYLLIFTTVGQHYRFCAVGDLKEEISSVTHLLLRARRSVIVEHLQAQGSRHNTPNAQWWSGGERSTDRKRIKTTATASRMETQHPPRCIKSLLLEENQLLSGFVSVMADGPAAV</sequence>
<dbReference type="EMBL" id="CADEAL010004501">
    <property type="protein sequence ID" value="CAB1460953.1"/>
    <property type="molecule type" value="Genomic_DNA"/>
</dbReference>
<reference evidence="1" key="1">
    <citation type="submission" date="2020-03" db="EMBL/GenBank/DDBJ databases">
        <authorList>
            <person name="Weist P."/>
        </authorList>
    </citation>
    <scope>NUCLEOTIDE SEQUENCE</scope>
</reference>
<dbReference type="Proteomes" id="UP001153269">
    <property type="component" value="Unassembled WGS sequence"/>
</dbReference>
<gene>
    <name evidence="1" type="ORF">PLEPLA_LOCUS48827</name>
</gene>
<comment type="caution">
    <text evidence="1">The sequence shown here is derived from an EMBL/GenBank/DDBJ whole genome shotgun (WGS) entry which is preliminary data.</text>
</comment>
<evidence type="ECO:0000313" key="2">
    <source>
        <dbReference type="Proteomes" id="UP001153269"/>
    </source>
</evidence>
<dbReference type="AlphaFoldDB" id="A0A9N7W191"/>
<proteinExistence type="predicted"/>
<protein>
    <submittedName>
        <fullName evidence="1">Uncharacterized protein</fullName>
    </submittedName>
</protein>
<organism evidence="1 2">
    <name type="scientific">Pleuronectes platessa</name>
    <name type="common">European plaice</name>
    <dbReference type="NCBI Taxonomy" id="8262"/>
    <lineage>
        <taxon>Eukaryota</taxon>
        <taxon>Metazoa</taxon>
        <taxon>Chordata</taxon>
        <taxon>Craniata</taxon>
        <taxon>Vertebrata</taxon>
        <taxon>Euteleostomi</taxon>
        <taxon>Actinopterygii</taxon>
        <taxon>Neopterygii</taxon>
        <taxon>Teleostei</taxon>
        <taxon>Neoteleostei</taxon>
        <taxon>Acanthomorphata</taxon>
        <taxon>Carangaria</taxon>
        <taxon>Pleuronectiformes</taxon>
        <taxon>Pleuronectoidei</taxon>
        <taxon>Pleuronectidae</taxon>
        <taxon>Pleuronectes</taxon>
    </lineage>
</organism>